<dbReference type="OrthoDB" id="355609at2"/>
<dbReference type="InterPro" id="IPR003961">
    <property type="entry name" value="FN3_dom"/>
</dbReference>
<accession>A0A3S3PPB1</accession>
<dbReference type="Pfam" id="PF13585">
    <property type="entry name" value="CHU_C"/>
    <property type="match status" value="1"/>
</dbReference>
<dbReference type="Gene3D" id="2.60.40.10">
    <property type="entry name" value="Immunoglobulins"/>
    <property type="match status" value="1"/>
</dbReference>
<dbReference type="Gene3D" id="2.60.40.60">
    <property type="entry name" value="Cadherins"/>
    <property type="match status" value="1"/>
</dbReference>
<proteinExistence type="predicted"/>
<evidence type="ECO:0000259" key="2">
    <source>
        <dbReference type="PROSITE" id="PS50268"/>
    </source>
</evidence>
<feature type="domain" description="Cadherin" evidence="2">
    <location>
        <begin position="456"/>
        <end position="555"/>
    </location>
</feature>
<dbReference type="InterPro" id="IPR026341">
    <property type="entry name" value="T9SS_type_B"/>
</dbReference>
<dbReference type="SUPFAM" id="SSF49313">
    <property type="entry name" value="Cadherin-like"/>
    <property type="match status" value="1"/>
</dbReference>
<dbReference type="SUPFAM" id="SSF49265">
    <property type="entry name" value="Fibronectin type III"/>
    <property type="match status" value="1"/>
</dbReference>
<dbReference type="Proteomes" id="UP000284120">
    <property type="component" value="Unassembled WGS sequence"/>
</dbReference>
<evidence type="ECO:0000313" key="5">
    <source>
        <dbReference type="Proteomes" id="UP000284120"/>
    </source>
</evidence>
<dbReference type="RefSeq" id="WP_113647024.1">
    <property type="nucleotide sequence ID" value="NZ_QMHN01000002.1"/>
</dbReference>
<evidence type="ECO:0000313" key="4">
    <source>
        <dbReference type="EMBL" id="RWU08507.1"/>
    </source>
</evidence>
<evidence type="ECO:0000259" key="3">
    <source>
        <dbReference type="PROSITE" id="PS50853"/>
    </source>
</evidence>
<sequence length="826" mass="87893">MKKTILLIIGALATISTAFAQFTSDNIVVYRFGDGSPLVNGGRVPVFIDEYNPSTGEKVRTIVVSRTASGSNYGLEGLGLTAGGAYETEGFPALSRDGEILSIIGRHPSIANNFVIATINGTGTINANTLIVDDIGAPRSAVAEGTAVYYNGYQNGVWYKTLGTTNAGVRVSAGQAAPRVLSIAETIFGTSDGLRIFAPIGGSSQPVLANASPLPTTSVNFATTPNFPSTARPFNVHQAIAIKAYGRTIVYLIDDGNATSTAPVIRKYRTNAGGTDWLSLGSVIVPASTKNLAAKFDANGVKLYFTTLGTPGTQNSQLYLLNDDFNDNNDDTKQLTGTPTLIATAPANTSFRGVTLVPGYRKAPSALEANVISLTEVRLKWTDNSTTESGYEIERSTDGINFNVLTTTAANAIQYIDNTITAGSTYYYRVRGIEGSTRTIYTNPAKAELGAGMITDLNFSSATVYENQDPGTLVGTLSVLPANTVNVVYTLVAGNGDTDNAKFRIVGDKLQNNVKLDYEAQSTYQVRVRATSPSNFIYEEAFTITINDVNEAPTISAIGDKFVCVGTDEHVIALTGITPGPETAQTLTATISASQAALFQSLQINLLAGGNGEIRYRLNANAMGEPQITVTLKDNGGTANGGVDSYMETFKLKIYEYPTAAISSDKGANVDKGTTVRLTATGGSTYQWESNGSIIGVTNTATITVRPQVNTTYKVTVQNEGTCASVAEFTLNVNDNYNIVTAANLVSPNGDGVNDFWVIKNIDMYPESVVKVFDKTGRVIFNKKGYQNDWDGRIAGSSLKEDTYYYIIDFGAGLPKKKGALTMMNN</sequence>
<dbReference type="PROSITE" id="PS50268">
    <property type="entry name" value="CADHERIN_2"/>
    <property type="match status" value="1"/>
</dbReference>
<dbReference type="GO" id="GO:0016020">
    <property type="term" value="C:membrane"/>
    <property type="evidence" value="ECO:0007669"/>
    <property type="project" value="InterPro"/>
</dbReference>
<dbReference type="InterPro" id="IPR015919">
    <property type="entry name" value="Cadherin-like_sf"/>
</dbReference>
<feature type="chain" id="PRO_5018547609" evidence="1">
    <location>
        <begin position="21"/>
        <end position="826"/>
    </location>
</feature>
<dbReference type="CDD" id="cd11304">
    <property type="entry name" value="Cadherin_repeat"/>
    <property type="match status" value="1"/>
</dbReference>
<dbReference type="InterPro" id="IPR036116">
    <property type="entry name" value="FN3_sf"/>
</dbReference>
<organism evidence="4 5">
    <name type="scientific">Pedobacter chitinilyticus</name>
    <dbReference type="NCBI Taxonomy" id="2233776"/>
    <lineage>
        <taxon>Bacteria</taxon>
        <taxon>Pseudomonadati</taxon>
        <taxon>Bacteroidota</taxon>
        <taxon>Sphingobacteriia</taxon>
        <taxon>Sphingobacteriales</taxon>
        <taxon>Sphingobacteriaceae</taxon>
        <taxon>Pedobacter</taxon>
    </lineage>
</organism>
<keyword evidence="5" id="KW-1185">Reference proteome</keyword>
<reference evidence="4 5" key="1">
    <citation type="submission" date="2018-06" db="EMBL/GenBank/DDBJ databases">
        <title>Pedobacter endophyticus sp. nov., an endophytic bacterium isolated from a leaf of Triticum aestivum.</title>
        <authorList>
            <person name="Zhang L."/>
        </authorList>
    </citation>
    <scope>NUCLEOTIDE SEQUENCE [LARGE SCALE GENOMIC DNA]</scope>
    <source>
        <strain evidence="4 5">CM134L-2</strain>
    </source>
</reference>
<gene>
    <name evidence="4" type="ORF">DPV69_09045</name>
</gene>
<dbReference type="AlphaFoldDB" id="A0A3S3PPB1"/>
<dbReference type="GO" id="GO:0007156">
    <property type="term" value="P:homophilic cell adhesion via plasma membrane adhesion molecules"/>
    <property type="evidence" value="ECO:0007669"/>
    <property type="project" value="InterPro"/>
</dbReference>
<dbReference type="CDD" id="cd00063">
    <property type="entry name" value="FN3"/>
    <property type="match status" value="1"/>
</dbReference>
<dbReference type="NCBIfam" id="TIGR04131">
    <property type="entry name" value="Bac_Flav_CTERM"/>
    <property type="match status" value="1"/>
</dbReference>
<dbReference type="GO" id="GO:0005509">
    <property type="term" value="F:calcium ion binding"/>
    <property type="evidence" value="ECO:0007669"/>
    <property type="project" value="InterPro"/>
</dbReference>
<feature type="signal peptide" evidence="1">
    <location>
        <begin position="1"/>
        <end position="20"/>
    </location>
</feature>
<keyword evidence="1" id="KW-0732">Signal</keyword>
<dbReference type="PROSITE" id="PS50853">
    <property type="entry name" value="FN3"/>
    <property type="match status" value="1"/>
</dbReference>
<name>A0A3S3PPB1_9SPHI</name>
<dbReference type="InterPro" id="IPR013783">
    <property type="entry name" value="Ig-like_fold"/>
</dbReference>
<protein>
    <submittedName>
        <fullName evidence="4">T9SS type B sorting domain-containing protein</fullName>
    </submittedName>
</protein>
<dbReference type="InterPro" id="IPR002126">
    <property type="entry name" value="Cadherin-like_dom"/>
</dbReference>
<comment type="caution">
    <text evidence="4">The sequence shown here is derived from an EMBL/GenBank/DDBJ whole genome shotgun (WGS) entry which is preliminary data.</text>
</comment>
<feature type="domain" description="Fibronectin type-III" evidence="3">
    <location>
        <begin position="363"/>
        <end position="452"/>
    </location>
</feature>
<evidence type="ECO:0000256" key="1">
    <source>
        <dbReference type="SAM" id="SignalP"/>
    </source>
</evidence>
<dbReference type="EMBL" id="SAYW01000002">
    <property type="protein sequence ID" value="RWU08507.1"/>
    <property type="molecule type" value="Genomic_DNA"/>
</dbReference>